<dbReference type="GO" id="GO:0022857">
    <property type="term" value="F:transmembrane transporter activity"/>
    <property type="evidence" value="ECO:0007669"/>
    <property type="project" value="InterPro"/>
</dbReference>
<feature type="non-terminal residue" evidence="7">
    <location>
        <position position="1"/>
    </location>
</feature>
<dbReference type="GO" id="GO:0016020">
    <property type="term" value="C:membrane"/>
    <property type="evidence" value="ECO:0007669"/>
    <property type="project" value="UniProtKB-SubCell"/>
</dbReference>
<accession>A0A383D3T1</accession>
<feature type="transmembrane region" description="Helical" evidence="6">
    <location>
        <begin position="134"/>
        <end position="156"/>
    </location>
</feature>
<dbReference type="SUPFAM" id="SSF103481">
    <property type="entry name" value="Multidrug resistance efflux transporter EmrE"/>
    <property type="match status" value="2"/>
</dbReference>
<keyword evidence="4 6" id="KW-1133">Transmembrane helix</keyword>
<name>A0A383D3T1_9ZZZZ</name>
<sequence length="189" mass="21016">SMGFYLVPAFSILFGYLFFQERIGATQWLAVGLSISGVAALIIVIGENPWLGVTMGLTFTVYSAIRKRISVEPAAGLFLETVPLFFIGLWFVIQFPLDEGKSLVSWSGLLLPFSAVYTILPILLYVVASRRMSLSLLGTLFYLAPTGTFLIGVFVYDENFSQVHVVAFLLIWLGLSIYLWADRGKKRQA</sequence>
<feature type="transmembrane region" description="Helical" evidence="6">
    <location>
        <begin position="162"/>
        <end position="181"/>
    </location>
</feature>
<dbReference type="InterPro" id="IPR009262">
    <property type="entry name" value="SLC35_F1/F2/F6"/>
</dbReference>
<keyword evidence="2" id="KW-0813">Transport</keyword>
<dbReference type="EMBL" id="UINC01214077">
    <property type="protein sequence ID" value="SVE39142.1"/>
    <property type="molecule type" value="Genomic_DNA"/>
</dbReference>
<reference evidence="7" key="1">
    <citation type="submission" date="2018-05" db="EMBL/GenBank/DDBJ databases">
        <authorList>
            <person name="Lanie J.A."/>
            <person name="Ng W.-L."/>
            <person name="Kazmierczak K.M."/>
            <person name="Andrzejewski T.M."/>
            <person name="Davidsen T.M."/>
            <person name="Wayne K.J."/>
            <person name="Tettelin H."/>
            <person name="Glass J.I."/>
            <person name="Rusch D."/>
            <person name="Podicherti R."/>
            <person name="Tsui H.-C.T."/>
            <person name="Winkler M.E."/>
        </authorList>
    </citation>
    <scope>NUCLEOTIDE SEQUENCE</scope>
</reference>
<feature type="transmembrane region" description="Helical" evidence="6">
    <location>
        <begin position="29"/>
        <end position="62"/>
    </location>
</feature>
<gene>
    <name evidence="7" type="ORF">METZ01_LOCUS491996</name>
</gene>
<evidence type="ECO:0000313" key="7">
    <source>
        <dbReference type="EMBL" id="SVE39142.1"/>
    </source>
</evidence>
<evidence type="ECO:0000256" key="6">
    <source>
        <dbReference type="SAM" id="Phobius"/>
    </source>
</evidence>
<keyword evidence="3 6" id="KW-0812">Transmembrane</keyword>
<dbReference type="AlphaFoldDB" id="A0A383D3T1"/>
<evidence type="ECO:0000256" key="3">
    <source>
        <dbReference type="ARBA" id="ARBA00022692"/>
    </source>
</evidence>
<evidence type="ECO:0000256" key="5">
    <source>
        <dbReference type="ARBA" id="ARBA00023136"/>
    </source>
</evidence>
<dbReference type="InterPro" id="IPR037185">
    <property type="entry name" value="EmrE-like"/>
</dbReference>
<feature type="transmembrane region" description="Helical" evidence="6">
    <location>
        <begin position="105"/>
        <end position="127"/>
    </location>
</feature>
<protein>
    <submittedName>
        <fullName evidence="7">Uncharacterized protein</fullName>
    </submittedName>
</protein>
<organism evidence="7">
    <name type="scientific">marine metagenome</name>
    <dbReference type="NCBI Taxonomy" id="408172"/>
    <lineage>
        <taxon>unclassified sequences</taxon>
        <taxon>metagenomes</taxon>
        <taxon>ecological metagenomes</taxon>
    </lineage>
</organism>
<proteinExistence type="predicted"/>
<evidence type="ECO:0000256" key="1">
    <source>
        <dbReference type="ARBA" id="ARBA00004141"/>
    </source>
</evidence>
<feature type="transmembrane region" description="Helical" evidence="6">
    <location>
        <begin position="74"/>
        <end position="93"/>
    </location>
</feature>
<dbReference type="Pfam" id="PF06027">
    <property type="entry name" value="SLC35F"/>
    <property type="match status" value="1"/>
</dbReference>
<evidence type="ECO:0000256" key="4">
    <source>
        <dbReference type="ARBA" id="ARBA00022989"/>
    </source>
</evidence>
<comment type="subcellular location">
    <subcellularLocation>
        <location evidence="1">Membrane</location>
        <topology evidence="1">Multi-pass membrane protein</topology>
    </subcellularLocation>
</comment>
<keyword evidence="5 6" id="KW-0472">Membrane</keyword>
<evidence type="ECO:0000256" key="2">
    <source>
        <dbReference type="ARBA" id="ARBA00022448"/>
    </source>
</evidence>